<dbReference type="AlphaFoldDB" id="W0V749"/>
<name>W0V749_9BURK</name>
<proteinExistence type="predicted"/>
<gene>
    <name evidence="1" type="ORF">GJA_2451</name>
</gene>
<dbReference type="Proteomes" id="UP000027604">
    <property type="component" value="Chromosome I"/>
</dbReference>
<keyword evidence="2" id="KW-1185">Reference proteome</keyword>
<dbReference type="EMBL" id="HG322949">
    <property type="protein sequence ID" value="CDG83082.1"/>
    <property type="molecule type" value="Genomic_DNA"/>
</dbReference>
<organism evidence="1 2">
    <name type="scientific">Janthinobacterium agaricidamnosum NBRC 102515 = DSM 9628</name>
    <dbReference type="NCBI Taxonomy" id="1349767"/>
    <lineage>
        <taxon>Bacteria</taxon>
        <taxon>Pseudomonadati</taxon>
        <taxon>Pseudomonadota</taxon>
        <taxon>Betaproteobacteria</taxon>
        <taxon>Burkholderiales</taxon>
        <taxon>Oxalobacteraceae</taxon>
        <taxon>Janthinobacterium</taxon>
    </lineage>
</organism>
<sequence length="39" mass="4537">MEWYFSVSDKDLAGDRHTQTRSNTEESGCTRLLFIAKDK</sequence>
<accession>W0V749</accession>
<dbReference type="KEGG" id="jag:GJA_2451"/>
<evidence type="ECO:0000313" key="1">
    <source>
        <dbReference type="EMBL" id="CDG83082.1"/>
    </source>
</evidence>
<evidence type="ECO:0000313" key="2">
    <source>
        <dbReference type="Proteomes" id="UP000027604"/>
    </source>
</evidence>
<reference evidence="1 2" key="1">
    <citation type="journal article" date="2015" name="Genome Announc.">
        <title>Genome Sequence of Mushroom Soft-Rot Pathogen Janthinobacterium agaricidamnosum.</title>
        <authorList>
            <person name="Graupner K."/>
            <person name="Lackner G."/>
            <person name="Hertweck C."/>
        </authorList>
    </citation>
    <scope>NUCLEOTIDE SEQUENCE [LARGE SCALE GENOMIC DNA]</scope>
    <source>
        <strain evidence="2">NBRC 102515 / DSM 9628</strain>
    </source>
</reference>
<protein>
    <submittedName>
        <fullName evidence="1">Uncharacterized protein</fullName>
    </submittedName>
</protein>
<dbReference type="STRING" id="1349767.GJA_2451"/>
<dbReference type="HOGENOM" id="CLU_3311068_0_0_4"/>
<dbReference type="PATRIC" id="fig|1349767.4.peg.4195"/>